<dbReference type="InterPro" id="IPR008906">
    <property type="entry name" value="HATC_C_dom"/>
</dbReference>
<dbReference type="OMA" id="STICIDI"/>
<sequence length="77" mass="8463">MTMAREILAIPVSSVASESAFITGGPVLDSFRTSLSTKMVEGLVYGQDWMRSSNVPITIEESLLDLENMEEEGDFMT</sequence>
<dbReference type="GO" id="GO:0046983">
    <property type="term" value="F:protein dimerization activity"/>
    <property type="evidence" value="ECO:0007669"/>
    <property type="project" value="InterPro"/>
</dbReference>
<keyword evidence="3" id="KW-1185">Reference proteome</keyword>
<dbReference type="PANTHER" id="PTHR23272:SF184">
    <property type="entry name" value="OS03G0311250 PROTEIN"/>
    <property type="match status" value="1"/>
</dbReference>
<organism evidence="2 3">
    <name type="scientific">Chenopodium quinoa</name>
    <name type="common">Quinoa</name>
    <dbReference type="NCBI Taxonomy" id="63459"/>
    <lineage>
        <taxon>Eukaryota</taxon>
        <taxon>Viridiplantae</taxon>
        <taxon>Streptophyta</taxon>
        <taxon>Embryophyta</taxon>
        <taxon>Tracheophyta</taxon>
        <taxon>Spermatophyta</taxon>
        <taxon>Magnoliopsida</taxon>
        <taxon>eudicotyledons</taxon>
        <taxon>Gunneridae</taxon>
        <taxon>Pentapetalae</taxon>
        <taxon>Caryophyllales</taxon>
        <taxon>Chenopodiaceae</taxon>
        <taxon>Chenopodioideae</taxon>
        <taxon>Atripliceae</taxon>
        <taxon>Chenopodium</taxon>
    </lineage>
</organism>
<dbReference type="SUPFAM" id="SSF53098">
    <property type="entry name" value="Ribonuclease H-like"/>
    <property type="match status" value="1"/>
</dbReference>
<reference evidence="2" key="1">
    <citation type="journal article" date="2017" name="Nature">
        <title>The genome of Chenopodium quinoa.</title>
        <authorList>
            <person name="Jarvis D.E."/>
            <person name="Ho Y.S."/>
            <person name="Lightfoot D.J."/>
            <person name="Schmoeckel S.M."/>
            <person name="Li B."/>
            <person name="Borm T.J.A."/>
            <person name="Ohyanagi H."/>
            <person name="Mineta K."/>
            <person name="Michell C.T."/>
            <person name="Saber N."/>
            <person name="Kharbatia N.M."/>
            <person name="Rupper R.R."/>
            <person name="Sharp A.R."/>
            <person name="Dally N."/>
            <person name="Boughton B.A."/>
            <person name="Woo Y.H."/>
            <person name="Gao G."/>
            <person name="Schijlen E.G.W.M."/>
            <person name="Guo X."/>
            <person name="Momin A.A."/>
            <person name="Negrao S."/>
            <person name="Al-Babili S."/>
            <person name="Gehring C."/>
            <person name="Roessner U."/>
            <person name="Jung C."/>
            <person name="Murphy K."/>
            <person name="Arold S.T."/>
            <person name="Gojobori T."/>
            <person name="van der Linden C.G."/>
            <person name="van Loo E.N."/>
            <person name="Jellen E.N."/>
            <person name="Maughan P.J."/>
            <person name="Tester M."/>
        </authorList>
    </citation>
    <scope>NUCLEOTIDE SEQUENCE [LARGE SCALE GENOMIC DNA]</scope>
    <source>
        <strain evidence="2">cv. PI 614886</strain>
    </source>
</reference>
<dbReference type="Pfam" id="PF05699">
    <property type="entry name" value="Dimer_Tnp_hAT"/>
    <property type="match status" value="1"/>
</dbReference>
<evidence type="ECO:0000313" key="2">
    <source>
        <dbReference type="EnsemblPlants" id="AUR62040789-RA:cds"/>
    </source>
</evidence>
<accession>A0A803N5B6</accession>
<dbReference type="Proteomes" id="UP000596660">
    <property type="component" value="Unplaced"/>
</dbReference>
<protein>
    <recommendedName>
        <fullName evidence="1">HAT C-terminal dimerisation domain-containing protein</fullName>
    </recommendedName>
</protein>
<proteinExistence type="predicted"/>
<feature type="domain" description="HAT C-terminal dimerisation" evidence="1">
    <location>
        <begin position="3"/>
        <end position="50"/>
    </location>
</feature>
<dbReference type="InterPro" id="IPR012337">
    <property type="entry name" value="RNaseH-like_sf"/>
</dbReference>
<dbReference type="Gramene" id="AUR62040789-RA">
    <property type="protein sequence ID" value="AUR62040789-RA:cds"/>
    <property type="gene ID" value="AUR62040789"/>
</dbReference>
<evidence type="ECO:0000313" key="3">
    <source>
        <dbReference type="Proteomes" id="UP000596660"/>
    </source>
</evidence>
<dbReference type="EnsemblPlants" id="AUR62040789-RA">
    <property type="protein sequence ID" value="AUR62040789-RA:cds"/>
    <property type="gene ID" value="AUR62040789"/>
</dbReference>
<dbReference type="PANTHER" id="PTHR23272">
    <property type="entry name" value="BED FINGER-RELATED"/>
    <property type="match status" value="1"/>
</dbReference>
<name>A0A803N5B6_CHEQI</name>
<evidence type="ECO:0000259" key="1">
    <source>
        <dbReference type="Pfam" id="PF05699"/>
    </source>
</evidence>
<dbReference type="AlphaFoldDB" id="A0A803N5B6"/>
<reference evidence="2" key="2">
    <citation type="submission" date="2021-03" db="UniProtKB">
        <authorList>
            <consortium name="EnsemblPlants"/>
        </authorList>
    </citation>
    <scope>IDENTIFICATION</scope>
</reference>